<feature type="non-terminal residue" evidence="2">
    <location>
        <position position="213"/>
    </location>
</feature>
<name>E9I3V9_DAPPU</name>
<dbReference type="EMBL" id="GL734769">
    <property type="protein sequence ID" value="EFX61323.1"/>
    <property type="molecule type" value="Genomic_DNA"/>
</dbReference>
<keyword evidence="3" id="KW-1185">Reference proteome</keyword>
<accession>E9I3V9</accession>
<evidence type="ECO:0000313" key="2">
    <source>
        <dbReference type="EMBL" id="EFX61323.1"/>
    </source>
</evidence>
<dbReference type="InParanoid" id="E9I3V9"/>
<dbReference type="AlphaFoldDB" id="E9I3V9"/>
<protein>
    <submittedName>
        <fullName evidence="2">Uncharacterized protein</fullName>
    </submittedName>
</protein>
<dbReference type="Proteomes" id="UP000000305">
    <property type="component" value="Unassembled WGS sequence"/>
</dbReference>
<dbReference type="HOGENOM" id="CLU_1297230_0_0_1"/>
<proteinExistence type="predicted"/>
<sequence length="213" mass="24091">MSDQNPDDFAIEEQEDGSAVVDLPEIETEEQPDGSAIVKLDDGPEFNPDFYDNLADTIDQGELSSMAFRFLDLLETDKEARSLRDKQYEEGIRRTGMGNDAPGGATFMGASKVVHPVMAEGCVDFASRAIKEMFPPDGPVKTKVLGKMDDAKAEMAERKRDFLNWQITEQIEEFKDEQEQLLTQLPLGGSQYFKLWFDDQKKRPVVEFLPIDR</sequence>
<dbReference type="KEGG" id="dpx:DAPPUDRAFT_340136"/>
<feature type="compositionally biased region" description="Acidic residues" evidence="1">
    <location>
        <begin position="1"/>
        <end position="16"/>
    </location>
</feature>
<organism evidence="2 3">
    <name type="scientific">Daphnia pulex</name>
    <name type="common">Water flea</name>
    <dbReference type="NCBI Taxonomy" id="6669"/>
    <lineage>
        <taxon>Eukaryota</taxon>
        <taxon>Metazoa</taxon>
        <taxon>Ecdysozoa</taxon>
        <taxon>Arthropoda</taxon>
        <taxon>Crustacea</taxon>
        <taxon>Branchiopoda</taxon>
        <taxon>Diplostraca</taxon>
        <taxon>Cladocera</taxon>
        <taxon>Anomopoda</taxon>
        <taxon>Daphniidae</taxon>
        <taxon>Daphnia</taxon>
    </lineage>
</organism>
<reference evidence="2 3" key="1">
    <citation type="journal article" date="2011" name="Science">
        <title>The ecoresponsive genome of Daphnia pulex.</title>
        <authorList>
            <person name="Colbourne J.K."/>
            <person name="Pfrender M.E."/>
            <person name="Gilbert D."/>
            <person name="Thomas W.K."/>
            <person name="Tucker A."/>
            <person name="Oakley T.H."/>
            <person name="Tokishita S."/>
            <person name="Aerts A."/>
            <person name="Arnold G.J."/>
            <person name="Basu M.K."/>
            <person name="Bauer D.J."/>
            <person name="Caceres C.E."/>
            <person name="Carmel L."/>
            <person name="Casola C."/>
            <person name="Choi J.H."/>
            <person name="Detter J.C."/>
            <person name="Dong Q."/>
            <person name="Dusheyko S."/>
            <person name="Eads B.D."/>
            <person name="Frohlich T."/>
            <person name="Geiler-Samerotte K.A."/>
            <person name="Gerlach D."/>
            <person name="Hatcher P."/>
            <person name="Jogdeo S."/>
            <person name="Krijgsveld J."/>
            <person name="Kriventseva E.V."/>
            <person name="Kultz D."/>
            <person name="Laforsch C."/>
            <person name="Lindquist E."/>
            <person name="Lopez J."/>
            <person name="Manak J.R."/>
            <person name="Muller J."/>
            <person name="Pangilinan J."/>
            <person name="Patwardhan R.P."/>
            <person name="Pitluck S."/>
            <person name="Pritham E.J."/>
            <person name="Rechtsteiner A."/>
            <person name="Rho M."/>
            <person name="Rogozin I.B."/>
            <person name="Sakarya O."/>
            <person name="Salamov A."/>
            <person name="Schaack S."/>
            <person name="Shapiro H."/>
            <person name="Shiga Y."/>
            <person name="Skalitzky C."/>
            <person name="Smith Z."/>
            <person name="Souvorov A."/>
            <person name="Sung W."/>
            <person name="Tang Z."/>
            <person name="Tsuchiya D."/>
            <person name="Tu H."/>
            <person name="Vos H."/>
            <person name="Wang M."/>
            <person name="Wolf Y.I."/>
            <person name="Yamagata H."/>
            <person name="Yamada T."/>
            <person name="Ye Y."/>
            <person name="Shaw J.R."/>
            <person name="Andrews J."/>
            <person name="Crease T.J."/>
            <person name="Tang H."/>
            <person name="Lucas S.M."/>
            <person name="Robertson H.M."/>
            <person name="Bork P."/>
            <person name="Koonin E.V."/>
            <person name="Zdobnov E.M."/>
            <person name="Grigoriev I.V."/>
            <person name="Lynch M."/>
            <person name="Boore J.L."/>
        </authorList>
    </citation>
    <scope>NUCLEOTIDE SEQUENCE [LARGE SCALE GENOMIC DNA]</scope>
</reference>
<gene>
    <name evidence="2" type="ORF">DAPPUDRAFT_340136</name>
</gene>
<evidence type="ECO:0000313" key="3">
    <source>
        <dbReference type="Proteomes" id="UP000000305"/>
    </source>
</evidence>
<evidence type="ECO:0000256" key="1">
    <source>
        <dbReference type="SAM" id="MobiDB-lite"/>
    </source>
</evidence>
<feature type="region of interest" description="Disordered" evidence="1">
    <location>
        <begin position="1"/>
        <end position="42"/>
    </location>
</feature>